<keyword evidence="2" id="KW-1185">Reference proteome</keyword>
<reference evidence="1 2" key="1">
    <citation type="submission" date="2024-01" db="EMBL/GenBank/DDBJ databases">
        <title>The genomes of 5 underutilized Papilionoideae crops provide insights into root nodulation and disease resistanc.</title>
        <authorList>
            <person name="Jiang F."/>
        </authorList>
    </citation>
    <scope>NUCLEOTIDE SEQUENCE [LARGE SCALE GENOMIC DNA]</scope>
    <source>
        <strain evidence="1">DUOXIRENSHENG_FW03</strain>
        <tissue evidence="1">Leaves</tissue>
    </source>
</reference>
<protein>
    <submittedName>
        <fullName evidence="1">Uncharacterized protein</fullName>
    </submittedName>
</protein>
<name>A0AAN9SP82_PSOTE</name>
<dbReference type="EMBL" id="JAYMYS010000004">
    <property type="protein sequence ID" value="KAK7396887.1"/>
    <property type="molecule type" value="Genomic_DNA"/>
</dbReference>
<evidence type="ECO:0000313" key="1">
    <source>
        <dbReference type="EMBL" id="KAK7396887.1"/>
    </source>
</evidence>
<dbReference type="Proteomes" id="UP001386955">
    <property type="component" value="Unassembled WGS sequence"/>
</dbReference>
<evidence type="ECO:0000313" key="2">
    <source>
        <dbReference type="Proteomes" id="UP001386955"/>
    </source>
</evidence>
<accession>A0AAN9SP82</accession>
<proteinExistence type="predicted"/>
<gene>
    <name evidence="1" type="ORF">VNO78_18049</name>
</gene>
<comment type="caution">
    <text evidence="1">The sequence shown here is derived from an EMBL/GenBank/DDBJ whole genome shotgun (WGS) entry which is preliminary data.</text>
</comment>
<sequence>MEGPRSCLWVVSVAHPWTMLNLEAWVPSGFHRHGEKQPDVCFSSSNFLHSNNDEECLPSVLDANPFVKPQPRGGEESNFSRNVESFAKHWGGRKSS</sequence>
<organism evidence="1 2">
    <name type="scientific">Psophocarpus tetragonolobus</name>
    <name type="common">Winged bean</name>
    <name type="synonym">Dolichos tetragonolobus</name>
    <dbReference type="NCBI Taxonomy" id="3891"/>
    <lineage>
        <taxon>Eukaryota</taxon>
        <taxon>Viridiplantae</taxon>
        <taxon>Streptophyta</taxon>
        <taxon>Embryophyta</taxon>
        <taxon>Tracheophyta</taxon>
        <taxon>Spermatophyta</taxon>
        <taxon>Magnoliopsida</taxon>
        <taxon>eudicotyledons</taxon>
        <taxon>Gunneridae</taxon>
        <taxon>Pentapetalae</taxon>
        <taxon>rosids</taxon>
        <taxon>fabids</taxon>
        <taxon>Fabales</taxon>
        <taxon>Fabaceae</taxon>
        <taxon>Papilionoideae</taxon>
        <taxon>50 kb inversion clade</taxon>
        <taxon>NPAAA clade</taxon>
        <taxon>indigoferoid/millettioid clade</taxon>
        <taxon>Phaseoleae</taxon>
        <taxon>Psophocarpus</taxon>
    </lineage>
</organism>
<dbReference type="AlphaFoldDB" id="A0AAN9SP82"/>